<sequence>MTTTTDRSRVSAGTPSGGQFSTEPKTEPDVTLAAPAGPGLWVRIEREGQDLMVGPYPDDETANRAMQDSLLIDGFCEEDALDCYIDDGQPTDADDQVIVNLNDHHHTGRLEADEDAAETADPTDEQVPS</sequence>
<evidence type="ECO:0008006" key="4">
    <source>
        <dbReference type="Google" id="ProtNLM"/>
    </source>
</evidence>
<organism evidence="2 3">
    <name type="scientific">Oerskovia enterophila</name>
    <dbReference type="NCBI Taxonomy" id="43678"/>
    <lineage>
        <taxon>Bacteria</taxon>
        <taxon>Bacillati</taxon>
        <taxon>Actinomycetota</taxon>
        <taxon>Actinomycetes</taxon>
        <taxon>Micrococcales</taxon>
        <taxon>Cellulomonadaceae</taxon>
        <taxon>Oerskovia</taxon>
    </lineage>
</organism>
<dbReference type="EMBL" id="MAQA01000003">
    <property type="protein sequence ID" value="OCI32874.1"/>
    <property type="molecule type" value="Genomic_DNA"/>
</dbReference>
<reference evidence="2 3" key="1">
    <citation type="submission" date="2016-06" db="EMBL/GenBank/DDBJ databases">
        <title>Genome sequence of Oerskovia enterophila DSM 43852.</title>
        <authorList>
            <person name="Poehlein A."/>
            <person name="Jag V."/>
            <person name="Bengelsdorf F.R."/>
            <person name="Daniel R."/>
            <person name="Duerre P."/>
        </authorList>
    </citation>
    <scope>NUCLEOTIDE SEQUENCE [LARGE SCALE GENOMIC DNA]</scope>
    <source>
        <strain evidence="2 3">DSM 43852</strain>
    </source>
</reference>
<evidence type="ECO:0000313" key="3">
    <source>
        <dbReference type="Proteomes" id="UP000093412"/>
    </source>
</evidence>
<keyword evidence="3" id="KW-1185">Reference proteome</keyword>
<comment type="caution">
    <text evidence="2">The sequence shown here is derived from an EMBL/GenBank/DDBJ whole genome shotgun (WGS) entry which is preliminary data.</text>
</comment>
<gene>
    <name evidence="2" type="ORF">OERS_04660</name>
</gene>
<feature type="compositionally biased region" description="Polar residues" evidence="1">
    <location>
        <begin position="1"/>
        <end position="23"/>
    </location>
</feature>
<feature type="region of interest" description="Disordered" evidence="1">
    <location>
        <begin position="104"/>
        <end position="129"/>
    </location>
</feature>
<dbReference type="Proteomes" id="UP000093412">
    <property type="component" value="Unassembled WGS sequence"/>
</dbReference>
<evidence type="ECO:0000313" key="2">
    <source>
        <dbReference type="EMBL" id="OCI32874.1"/>
    </source>
</evidence>
<proteinExistence type="predicted"/>
<feature type="compositionally biased region" description="Acidic residues" evidence="1">
    <location>
        <begin position="112"/>
        <end position="129"/>
    </location>
</feature>
<dbReference type="RefSeq" id="WP_068624099.1">
    <property type="nucleotide sequence ID" value="NZ_MAQA01000003.1"/>
</dbReference>
<feature type="region of interest" description="Disordered" evidence="1">
    <location>
        <begin position="1"/>
        <end position="34"/>
    </location>
</feature>
<protein>
    <recommendedName>
        <fullName evidence="4">DUF2188 domain-containing protein</fullName>
    </recommendedName>
</protein>
<accession>A0ABX2YAW9</accession>
<evidence type="ECO:0000256" key="1">
    <source>
        <dbReference type="SAM" id="MobiDB-lite"/>
    </source>
</evidence>
<name>A0ABX2YAW9_9CELL</name>